<organism evidence="2 3">
    <name type="scientific">Entotheonella factor</name>
    <dbReference type="NCBI Taxonomy" id="1429438"/>
    <lineage>
        <taxon>Bacteria</taxon>
        <taxon>Pseudomonadati</taxon>
        <taxon>Nitrospinota/Tectimicrobiota group</taxon>
        <taxon>Candidatus Tectimicrobiota</taxon>
        <taxon>Candidatus Entotheonellia</taxon>
        <taxon>Candidatus Entotheonellales</taxon>
        <taxon>Candidatus Entotheonellaceae</taxon>
        <taxon>Candidatus Entotheonella</taxon>
    </lineage>
</organism>
<reference evidence="2 3" key="1">
    <citation type="journal article" date="2014" name="Nature">
        <title>An environmental bacterial taxon with a large and distinct metabolic repertoire.</title>
        <authorList>
            <person name="Wilson M.C."/>
            <person name="Mori T."/>
            <person name="Ruckert C."/>
            <person name="Uria A.R."/>
            <person name="Helf M.J."/>
            <person name="Takada K."/>
            <person name="Gernert C."/>
            <person name="Steffens U.A."/>
            <person name="Heycke N."/>
            <person name="Schmitt S."/>
            <person name="Rinke C."/>
            <person name="Helfrich E.J."/>
            <person name="Brachmann A.O."/>
            <person name="Gurgui C."/>
            <person name="Wakimoto T."/>
            <person name="Kracht M."/>
            <person name="Crusemann M."/>
            <person name="Hentschel U."/>
            <person name="Abe I."/>
            <person name="Matsunaga S."/>
            <person name="Kalinowski J."/>
            <person name="Takeyama H."/>
            <person name="Piel J."/>
        </authorList>
    </citation>
    <scope>NUCLEOTIDE SEQUENCE [LARGE SCALE GENOMIC DNA]</scope>
    <source>
        <strain evidence="3">TSY1</strain>
    </source>
</reference>
<dbReference type="Gene3D" id="3.40.50.10540">
    <property type="entry name" value="Crotonobetainyl-coa:carnitine coa-transferase, domain 1"/>
    <property type="match status" value="1"/>
</dbReference>
<name>W4LL30_ENTF1</name>
<dbReference type="InterPro" id="IPR003673">
    <property type="entry name" value="CoA-Trfase_fam_III"/>
</dbReference>
<dbReference type="AlphaFoldDB" id="W4LL30"/>
<dbReference type="InterPro" id="IPR023606">
    <property type="entry name" value="CoA-Trfase_III_dom_1_sf"/>
</dbReference>
<dbReference type="EMBL" id="AZHW01000591">
    <property type="protein sequence ID" value="ETW98061.1"/>
    <property type="molecule type" value="Genomic_DNA"/>
</dbReference>
<dbReference type="GO" id="GO:0008410">
    <property type="term" value="F:CoA-transferase activity"/>
    <property type="evidence" value="ECO:0007669"/>
    <property type="project" value="TreeGrafter"/>
</dbReference>
<keyword evidence="1 2" id="KW-0808">Transferase</keyword>
<comment type="caution">
    <text evidence="2">The sequence shown here is derived from an EMBL/GenBank/DDBJ whole genome shotgun (WGS) entry which is preliminary data.</text>
</comment>
<protein>
    <submittedName>
        <fullName evidence="2">CoA transferase</fullName>
    </submittedName>
</protein>
<sequence length="397" mass="43924">MNMVHHDRLLAGLRVIDAGHVLAGPFVGTLLADLGAEVIKLELPELAKQGSKAGSALRAVEYRNKKSVTLNLRQPEGQELARKLVSVSDAWVENYSPGTMEKWGLGFDDLAKANPRIIMVRVSGYGQTGPYRDRTSYDRIGQAVGGMLYVTGEPDRPPAHPGYMLGDYITGTFGALSILSAVYHRDHMACNEPQLVDLSLYESVFRYSGQLAPEYSQTGYVRERAGTVRAWSIPGDQFQSRDGKWVLILALSPNLWERLAKAMGQPELVSDPRFANPEARLEHVEALHGIIREWVASLDAVDVYRILSEWRVPFGPINSIADIFDDPHYQAREDLVTVEDPLIGKVAMPAVYPRLSHAAGRVYNPAPVPGQHNREIYQELLGLSEAECDRLQAAGTI</sequence>
<accession>W4LL30</accession>
<evidence type="ECO:0000313" key="3">
    <source>
        <dbReference type="Proteomes" id="UP000019141"/>
    </source>
</evidence>
<gene>
    <name evidence="2" type="ORF">ETSY1_20300</name>
</gene>
<evidence type="ECO:0000256" key="1">
    <source>
        <dbReference type="ARBA" id="ARBA00022679"/>
    </source>
</evidence>
<dbReference type="SUPFAM" id="SSF89796">
    <property type="entry name" value="CoA-transferase family III (CaiB/BaiF)"/>
    <property type="match status" value="1"/>
</dbReference>
<dbReference type="PANTHER" id="PTHR48207">
    <property type="entry name" value="SUCCINATE--HYDROXYMETHYLGLUTARATE COA-TRANSFERASE"/>
    <property type="match status" value="1"/>
</dbReference>
<dbReference type="HOGENOM" id="CLU_033975_2_0_7"/>
<dbReference type="Gene3D" id="3.30.1540.10">
    <property type="entry name" value="formyl-coa transferase, domain 3"/>
    <property type="match status" value="1"/>
</dbReference>
<dbReference type="InterPro" id="IPR050483">
    <property type="entry name" value="CoA-transferase_III_domain"/>
</dbReference>
<dbReference type="Proteomes" id="UP000019141">
    <property type="component" value="Unassembled WGS sequence"/>
</dbReference>
<dbReference type="Pfam" id="PF02515">
    <property type="entry name" value="CoA_transf_3"/>
    <property type="match status" value="1"/>
</dbReference>
<proteinExistence type="predicted"/>
<evidence type="ECO:0000313" key="2">
    <source>
        <dbReference type="EMBL" id="ETW98061.1"/>
    </source>
</evidence>
<keyword evidence="3" id="KW-1185">Reference proteome</keyword>
<dbReference type="InterPro" id="IPR044855">
    <property type="entry name" value="CoA-Trfase_III_dom3_sf"/>
</dbReference>
<dbReference type="PANTHER" id="PTHR48207:SF3">
    <property type="entry name" value="SUCCINATE--HYDROXYMETHYLGLUTARATE COA-TRANSFERASE"/>
    <property type="match status" value="1"/>
</dbReference>